<evidence type="ECO:0000313" key="1">
    <source>
        <dbReference type="EMBL" id="AKQ06859.1"/>
    </source>
</evidence>
<accession>A0A0H4TJ40</accession>
<gene>
    <name evidence="1" type="ORF">Fri1_54</name>
</gene>
<evidence type="ECO:0000313" key="2">
    <source>
        <dbReference type="Proteomes" id="UP000201630"/>
    </source>
</evidence>
<dbReference type="RefSeq" id="YP_009203060.1">
    <property type="nucleotide sequence ID" value="NC_028848.1"/>
</dbReference>
<name>A0A0H4TJ40_9CAUD</name>
<protein>
    <submittedName>
        <fullName evidence="1">Uncharacterized protein</fullName>
    </submittedName>
</protein>
<keyword evidence="2" id="KW-1185">Reference proteome</keyword>
<dbReference type="GeneID" id="26630048"/>
<dbReference type="Proteomes" id="UP000201630">
    <property type="component" value="Segment"/>
</dbReference>
<organism evidence="1 2">
    <name type="scientific">Acinetobacter phage Fri1</name>
    <dbReference type="NCBI Taxonomy" id="1647373"/>
    <lineage>
        <taxon>Viruses</taxon>
        <taxon>Duplodnaviria</taxon>
        <taxon>Heunggongvirae</taxon>
        <taxon>Uroviricota</taxon>
        <taxon>Caudoviricetes</taxon>
        <taxon>Autographivirales</taxon>
        <taxon>Autoscriptoviridae</taxon>
        <taxon>Beijerinckvirinae</taxon>
        <taxon>Friunavirus</taxon>
        <taxon>Friunavirus Fri1</taxon>
    </lineage>
</organism>
<proteinExistence type="predicted"/>
<dbReference type="KEGG" id="vg:26630048"/>
<dbReference type="OrthoDB" id="23454at10239"/>
<sequence length="67" mass="6991">MKVSLSALKKIKHSDAVNVIGTLGTIVESAKAVNSVQEYKGKDKVNKGLSGASKALEIAAVILNILK</sequence>
<dbReference type="EMBL" id="KR149290">
    <property type="protein sequence ID" value="AKQ06859.1"/>
    <property type="molecule type" value="Genomic_DNA"/>
</dbReference>
<reference evidence="1 2" key="1">
    <citation type="submission" date="2015-04" db="EMBL/GenBank/DDBJ databases">
        <authorList>
            <person name="Shneider M.M."/>
            <person name="Klumpp J."/>
            <person name="Miroshnikov K.A."/>
            <person name="Leiman P.G."/>
        </authorList>
    </citation>
    <scope>NUCLEOTIDE SEQUENCE [LARGE SCALE GENOMIC DNA]</scope>
</reference>